<dbReference type="Proteomes" id="UP001163152">
    <property type="component" value="Chromosome"/>
</dbReference>
<keyword evidence="1" id="KW-0812">Transmembrane</keyword>
<feature type="transmembrane region" description="Helical" evidence="1">
    <location>
        <begin position="231"/>
        <end position="249"/>
    </location>
</feature>
<keyword evidence="1" id="KW-1133">Transmembrane helix</keyword>
<organism evidence="3 4">
    <name type="scientific">Thermocoleostomius sinensis A174</name>
    <dbReference type="NCBI Taxonomy" id="2016057"/>
    <lineage>
        <taxon>Bacteria</taxon>
        <taxon>Bacillati</taxon>
        <taxon>Cyanobacteriota</taxon>
        <taxon>Cyanophyceae</taxon>
        <taxon>Oculatellales</taxon>
        <taxon>Oculatellaceae</taxon>
        <taxon>Thermocoleostomius</taxon>
    </lineage>
</organism>
<sequence length="367" mass="40842">MMRKIRRKWVFICLLVIALMFSSKIPVNAQSSFDQELIPPESSVTVPSETRIEESPSLPPLSLKTKAVIAGRNGNGRVKLGDYIEVEVAGLSNAIRNRSIDPQELVLFLQGYALPDLHGEPVGEDRLAFQLNRTDESQEVWNSIIGGSTRFIRKARVSVGFVEKQAFPTVEPAPTIDILVLGSPWLLIYIPFLLLVLFLFFRFGIDGLRDPVQEPNLDKHDQPFSLGRTQMAWWFFLIIASFGFIYSITGDYTNIVTSQAMILLGIGAGTGVGAALIDAIGGNKDNDGNVVISNKKEKVSRNFFQDILADKDGVSFYRFQIFIWTIALGLVFIFEVLKNLKMPEFDSTLLVLQGISAGTYLGFKAQK</sequence>
<evidence type="ECO:0000256" key="2">
    <source>
        <dbReference type="SAM" id="SignalP"/>
    </source>
</evidence>
<evidence type="ECO:0000313" key="4">
    <source>
        <dbReference type="Proteomes" id="UP001163152"/>
    </source>
</evidence>
<feature type="transmembrane region" description="Helical" evidence="1">
    <location>
        <begin position="178"/>
        <end position="201"/>
    </location>
</feature>
<gene>
    <name evidence="3" type="ORF">OXH18_23340</name>
</gene>
<accession>A0A9E8ZKB6</accession>
<proteinExistence type="predicted"/>
<dbReference type="EMBL" id="CP113797">
    <property type="protein sequence ID" value="WAL60071.1"/>
    <property type="molecule type" value="Genomic_DNA"/>
</dbReference>
<protein>
    <submittedName>
        <fullName evidence="3">Uncharacterized protein</fullName>
    </submittedName>
</protein>
<feature type="transmembrane region" description="Helical" evidence="1">
    <location>
        <begin position="316"/>
        <end position="333"/>
    </location>
</feature>
<evidence type="ECO:0000256" key="1">
    <source>
        <dbReference type="SAM" id="Phobius"/>
    </source>
</evidence>
<keyword evidence="1" id="KW-0472">Membrane</keyword>
<evidence type="ECO:0000313" key="3">
    <source>
        <dbReference type="EMBL" id="WAL60071.1"/>
    </source>
</evidence>
<keyword evidence="4" id="KW-1185">Reference proteome</keyword>
<dbReference type="KEGG" id="tsin:OXH18_23340"/>
<feature type="chain" id="PRO_5039416689" evidence="2">
    <location>
        <begin position="30"/>
        <end position="367"/>
    </location>
</feature>
<keyword evidence="2" id="KW-0732">Signal</keyword>
<dbReference type="RefSeq" id="WP_268609911.1">
    <property type="nucleotide sequence ID" value="NZ_CP113797.1"/>
</dbReference>
<reference evidence="3" key="1">
    <citation type="submission" date="2022-12" db="EMBL/GenBank/DDBJ databases">
        <title>Polyphasic identification of a Novel Hot-Spring Cyanobacterium Ocullathermofonsia sinensis gen nov. sp. nov. and Genomic Insights on its Adaptations to the Thermal Habitat.</title>
        <authorList>
            <person name="Daroch M."/>
            <person name="Tang J."/>
            <person name="Jiang Y."/>
        </authorList>
    </citation>
    <scope>NUCLEOTIDE SEQUENCE</scope>
    <source>
        <strain evidence="3">PKUAC-SCTA174</strain>
    </source>
</reference>
<dbReference type="AlphaFoldDB" id="A0A9E8ZKB6"/>
<feature type="transmembrane region" description="Helical" evidence="1">
    <location>
        <begin position="255"/>
        <end position="277"/>
    </location>
</feature>
<feature type="signal peptide" evidence="2">
    <location>
        <begin position="1"/>
        <end position="29"/>
    </location>
</feature>
<name>A0A9E8ZKB6_9CYAN</name>